<comment type="caution">
    <text evidence="2">The sequence shown here is derived from an EMBL/GenBank/DDBJ whole genome shotgun (WGS) entry which is preliminary data.</text>
</comment>
<dbReference type="EMBL" id="JABWDY010022974">
    <property type="protein sequence ID" value="KAF5191287.1"/>
    <property type="molecule type" value="Genomic_DNA"/>
</dbReference>
<dbReference type="PANTHER" id="PTHR43690">
    <property type="entry name" value="NARDILYSIN"/>
    <property type="match status" value="1"/>
</dbReference>
<dbReference type="OrthoDB" id="1937429at2759"/>
<keyword evidence="3" id="KW-1185">Reference proteome</keyword>
<dbReference type="GO" id="GO:0005829">
    <property type="term" value="C:cytosol"/>
    <property type="evidence" value="ECO:0007669"/>
    <property type="project" value="TreeGrafter"/>
</dbReference>
<protein>
    <submittedName>
        <fullName evidence="2">Nardilysin-like</fullName>
    </submittedName>
</protein>
<organism evidence="2 3">
    <name type="scientific">Thalictrum thalictroides</name>
    <name type="common">Rue-anemone</name>
    <name type="synonym">Anemone thalictroides</name>
    <dbReference type="NCBI Taxonomy" id="46969"/>
    <lineage>
        <taxon>Eukaryota</taxon>
        <taxon>Viridiplantae</taxon>
        <taxon>Streptophyta</taxon>
        <taxon>Embryophyta</taxon>
        <taxon>Tracheophyta</taxon>
        <taxon>Spermatophyta</taxon>
        <taxon>Magnoliopsida</taxon>
        <taxon>Ranunculales</taxon>
        <taxon>Ranunculaceae</taxon>
        <taxon>Thalictroideae</taxon>
        <taxon>Thalictrum</taxon>
    </lineage>
</organism>
<dbReference type="AlphaFoldDB" id="A0A7J6W2W5"/>
<keyword evidence="1" id="KW-0479">Metal-binding</keyword>
<dbReference type="Proteomes" id="UP000554482">
    <property type="component" value="Unassembled WGS sequence"/>
</dbReference>
<gene>
    <name evidence="2" type="ORF">FRX31_019125</name>
</gene>
<reference evidence="2 3" key="1">
    <citation type="submission" date="2020-06" db="EMBL/GenBank/DDBJ databases">
        <title>Transcriptomic and genomic resources for Thalictrum thalictroides and T. hernandezii: Facilitating candidate gene discovery in an emerging model plant lineage.</title>
        <authorList>
            <person name="Arias T."/>
            <person name="Riano-Pachon D.M."/>
            <person name="Di Stilio V.S."/>
        </authorList>
    </citation>
    <scope>NUCLEOTIDE SEQUENCE [LARGE SCALE GENOMIC DNA]</scope>
    <source>
        <strain evidence="3">cv. WT478/WT964</strain>
        <tissue evidence="2">Leaves</tissue>
    </source>
</reference>
<dbReference type="Gene3D" id="3.30.830.10">
    <property type="entry name" value="Metalloenzyme, LuxS/M16 peptidase-like"/>
    <property type="match status" value="1"/>
</dbReference>
<dbReference type="InterPro" id="IPR050626">
    <property type="entry name" value="Peptidase_M16"/>
</dbReference>
<name>A0A7J6W2W5_THATH</name>
<dbReference type="PANTHER" id="PTHR43690:SF18">
    <property type="entry name" value="INSULIN-DEGRADING ENZYME-RELATED"/>
    <property type="match status" value="1"/>
</dbReference>
<evidence type="ECO:0000256" key="1">
    <source>
        <dbReference type="ARBA" id="ARBA00022723"/>
    </source>
</evidence>
<evidence type="ECO:0000313" key="3">
    <source>
        <dbReference type="Proteomes" id="UP000554482"/>
    </source>
</evidence>
<sequence>MLQNLQLHIEGLCHGNLSKEEAIKIADIFKCNLSTEPLPMNLRHKERVLCLPSGANLVRYVRVNEKLEENSVVEVSFQIVVDTG</sequence>
<proteinExistence type="predicted"/>
<accession>A0A7J6W2W5</accession>
<dbReference type="GO" id="GO:0046872">
    <property type="term" value="F:metal ion binding"/>
    <property type="evidence" value="ECO:0007669"/>
    <property type="project" value="UniProtKB-KW"/>
</dbReference>
<evidence type="ECO:0000313" key="2">
    <source>
        <dbReference type="EMBL" id="KAF5191287.1"/>
    </source>
</evidence>